<accession>A0ACC2P9G6</accession>
<organism evidence="1 2">
    <name type="scientific">Eretmocerus hayati</name>
    <dbReference type="NCBI Taxonomy" id="131215"/>
    <lineage>
        <taxon>Eukaryota</taxon>
        <taxon>Metazoa</taxon>
        <taxon>Ecdysozoa</taxon>
        <taxon>Arthropoda</taxon>
        <taxon>Hexapoda</taxon>
        <taxon>Insecta</taxon>
        <taxon>Pterygota</taxon>
        <taxon>Neoptera</taxon>
        <taxon>Endopterygota</taxon>
        <taxon>Hymenoptera</taxon>
        <taxon>Apocrita</taxon>
        <taxon>Proctotrupomorpha</taxon>
        <taxon>Chalcidoidea</taxon>
        <taxon>Aphelinidae</taxon>
        <taxon>Aphelininae</taxon>
        <taxon>Eretmocerus</taxon>
    </lineage>
</organism>
<gene>
    <name evidence="1" type="ORF">QAD02_015874</name>
</gene>
<comment type="caution">
    <text evidence="1">The sequence shown here is derived from an EMBL/GenBank/DDBJ whole genome shotgun (WGS) entry which is preliminary data.</text>
</comment>
<dbReference type="Proteomes" id="UP001239111">
    <property type="component" value="Chromosome 2"/>
</dbReference>
<reference evidence="1" key="1">
    <citation type="submission" date="2023-04" db="EMBL/GenBank/DDBJ databases">
        <title>A chromosome-level genome assembly of the parasitoid wasp Eretmocerus hayati.</title>
        <authorList>
            <person name="Zhong Y."/>
            <person name="Liu S."/>
            <person name="Liu Y."/>
        </authorList>
    </citation>
    <scope>NUCLEOTIDE SEQUENCE</scope>
    <source>
        <strain evidence="1">ZJU_SS_LIU_2023</strain>
    </source>
</reference>
<name>A0ACC2P9G6_9HYME</name>
<sequence length="822" mass="93280">MEKYQSLRAFVSVASEYVKHPTEATSSVIQRNLGAISASLDLSIFDPGTNVAALFYVALHELMSNSGSRSNLMWSAVDVLQAACKSAAARHALIHTFKFAPILTKLLEANLTSEKKVRALKLLQELTYGIKISWQEAHLPYLISTLSQWVTQSNEEEVITLSLGVLVNLCYKNLPAVYVLMRTVNTKTFLQSVVRTRQHNTSIRVQCCKLLIILEQTNTDILDSNIIDVVDVTFSNIIPSLKKEDILLLRHIVDFFDDIRQNERFKTVILNYPKYSSGVQDVLRTLKDVSNRECARLVMEFLASLMKLRATDLITLYPLIVKNAVSWVPIEYVGSKALALIRTIIIDSKRTKNNAEVLEELDLSVLTLIIKEDDEMDGSFSKNSIETEKNLTELMKLFHELIKTPAIRTRVLEVFSVAKMRLLMRALLDCGNDSGLLEKSRNLFNDPSTDFYVHALALVADLAANNTHWLTLYTELLQRKQLQMILATALFTGDTDVKQKVLQLTSTVGFPQECISAVARGMTSLEPLVLVQEKTNFNKVPDEAMLAHSFDSLPLFTKPQEDRLDSFLLKLQSAYDKNQLADVSTSAIMELYEYKMAAMSHAERTMQASLEAATNHSTKLQHRLAQMTAQSSQLHQVLFNNQQCLEGMQNEKLALTKKLQETEEKTKKTHSAQIQEISGLKKIVMEKESQINIYSARIKELQNQNEEISVLKSKLEKSQSKSLGLANELQEMKKLLHKMQESANKKDQTIEEKNREITSYQKDLVALNQEIKQQAQLCHEYQKTIASKEESVQKLQNELHGLSRMRDMIFELTAKKEMHSDI</sequence>
<keyword evidence="2" id="KW-1185">Reference proteome</keyword>
<dbReference type="EMBL" id="CM056742">
    <property type="protein sequence ID" value="KAJ8680087.1"/>
    <property type="molecule type" value="Genomic_DNA"/>
</dbReference>
<proteinExistence type="predicted"/>
<evidence type="ECO:0000313" key="2">
    <source>
        <dbReference type="Proteomes" id="UP001239111"/>
    </source>
</evidence>
<protein>
    <submittedName>
        <fullName evidence="1">Uncharacterized protein</fullName>
    </submittedName>
</protein>
<evidence type="ECO:0000313" key="1">
    <source>
        <dbReference type="EMBL" id="KAJ8680087.1"/>
    </source>
</evidence>